<evidence type="ECO:0000313" key="9">
    <source>
        <dbReference type="Proteomes" id="UP000051660"/>
    </source>
</evidence>
<evidence type="ECO:0000256" key="3">
    <source>
        <dbReference type="ARBA" id="ARBA00022448"/>
    </source>
</evidence>
<dbReference type="PANTHER" id="PTHR31585:SF0">
    <property type="entry name" value="FOLATE-BIOPTERIN TRANSPORTER 1, CHLOROPLASTIC"/>
    <property type="match status" value="1"/>
</dbReference>
<feature type="transmembrane region" description="Helical" evidence="7">
    <location>
        <begin position="276"/>
        <end position="298"/>
    </location>
</feature>
<feature type="transmembrane region" description="Helical" evidence="7">
    <location>
        <begin position="189"/>
        <end position="209"/>
    </location>
</feature>
<proteinExistence type="inferred from homology"/>
<evidence type="ECO:0000256" key="1">
    <source>
        <dbReference type="ARBA" id="ARBA00004141"/>
    </source>
</evidence>
<organism evidence="8 9">
    <name type="scientific">Bradyrhizobium lablabi</name>
    <dbReference type="NCBI Taxonomy" id="722472"/>
    <lineage>
        <taxon>Bacteria</taxon>
        <taxon>Pseudomonadati</taxon>
        <taxon>Pseudomonadota</taxon>
        <taxon>Alphaproteobacteria</taxon>
        <taxon>Hyphomicrobiales</taxon>
        <taxon>Nitrobacteraceae</taxon>
        <taxon>Bradyrhizobium</taxon>
    </lineage>
</organism>
<evidence type="ECO:0008006" key="10">
    <source>
        <dbReference type="Google" id="ProtNLM"/>
    </source>
</evidence>
<dbReference type="AlphaFoldDB" id="A0A0R3N2T2"/>
<reference evidence="8 9" key="1">
    <citation type="submission" date="2014-03" db="EMBL/GenBank/DDBJ databases">
        <title>Bradyrhizobium valentinum sp. nov., isolated from effective nodules of Lupinus mariae-josephae, a lupine endemic of basic-lime soils in Eastern Spain.</title>
        <authorList>
            <person name="Duran D."/>
            <person name="Rey L."/>
            <person name="Navarro A."/>
            <person name="Busquets A."/>
            <person name="Imperial J."/>
            <person name="Ruiz-Argueso T."/>
        </authorList>
    </citation>
    <scope>NUCLEOTIDE SEQUENCE [LARGE SCALE GENOMIC DNA]</scope>
    <source>
        <strain evidence="8 9">CCBAU 23086</strain>
    </source>
</reference>
<keyword evidence="5 7" id="KW-1133">Transmembrane helix</keyword>
<dbReference type="Pfam" id="PF03092">
    <property type="entry name" value="BT1"/>
    <property type="match status" value="1"/>
</dbReference>
<name>A0A0R3N2T2_9BRAD</name>
<feature type="transmembrane region" description="Helical" evidence="7">
    <location>
        <begin position="41"/>
        <end position="59"/>
    </location>
</feature>
<feature type="transmembrane region" description="Helical" evidence="7">
    <location>
        <begin position="450"/>
        <end position="471"/>
    </location>
</feature>
<protein>
    <recommendedName>
        <fullName evidence="10">BT1 family protein</fullName>
    </recommendedName>
</protein>
<dbReference type="PANTHER" id="PTHR31585">
    <property type="entry name" value="FOLATE-BIOPTERIN TRANSPORTER 1, CHLOROPLASTIC"/>
    <property type="match status" value="1"/>
</dbReference>
<evidence type="ECO:0000256" key="4">
    <source>
        <dbReference type="ARBA" id="ARBA00022692"/>
    </source>
</evidence>
<feature type="transmembrane region" description="Helical" evidence="7">
    <location>
        <begin position="221"/>
        <end position="242"/>
    </location>
</feature>
<accession>A0A0R3N2T2</accession>
<comment type="similarity">
    <text evidence="2">Belongs to the major facilitator superfamily. Folate-biopterin transporter (TC 2.A.71) family.</text>
</comment>
<keyword evidence="6 7" id="KW-0472">Membrane</keyword>
<evidence type="ECO:0000256" key="6">
    <source>
        <dbReference type="ARBA" id="ARBA00023136"/>
    </source>
</evidence>
<comment type="subcellular location">
    <subcellularLocation>
        <location evidence="1">Membrane</location>
        <topology evidence="1">Multi-pass membrane protein</topology>
    </subcellularLocation>
</comment>
<keyword evidence="4 7" id="KW-0812">Transmembrane</keyword>
<comment type="caution">
    <text evidence="8">The sequence shown here is derived from an EMBL/GenBank/DDBJ whole genome shotgun (WGS) entry which is preliminary data.</text>
</comment>
<dbReference type="SUPFAM" id="SSF103473">
    <property type="entry name" value="MFS general substrate transporter"/>
    <property type="match status" value="1"/>
</dbReference>
<feature type="transmembrane region" description="Helical" evidence="7">
    <location>
        <begin position="411"/>
        <end position="430"/>
    </location>
</feature>
<evidence type="ECO:0000256" key="5">
    <source>
        <dbReference type="ARBA" id="ARBA00022989"/>
    </source>
</evidence>
<evidence type="ECO:0000256" key="7">
    <source>
        <dbReference type="SAM" id="Phobius"/>
    </source>
</evidence>
<feature type="transmembrane region" description="Helical" evidence="7">
    <location>
        <begin position="111"/>
        <end position="130"/>
    </location>
</feature>
<gene>
    <name evidence="8" type="ORF">CQ14_21240</name>
</gene>
<feature type="transmembrane region" description="Helical" evidence="7">
    <location>
        <begin position="80"/>
        <end position="105"/>
    </location>
</feature>
<feature type="transmembrane region" description="Helical" evidence="7">
    <location>
        <begin position="248"/>
        <end position="264"/>
    </location>
</feature>
<dbReference type="InterPro" id="IPR039309">
    <property type="entry name" value="BT1"/>
</dbReference>
<evidence type="ECO:0000313" key="8">
    <source>
        <dbReference type="EMBL" id="KRR26266.1"/>
    </source>
</evidence>
<sequence length="475" mass="51248">MRPILGLRRSYLPLLMVYFAYGSLGLIDVSRDMWIKERLTLTPAQLAGIGVWLSLPWTVKMVFGEFVDSLPIFGSQRRSYILIGAAFTACGLLMLAGAAGGWIAFASPDQLYILGAMLIVIGTVIQDVVADAMSTEVVSRVDAAGNTRAESEIRAELGMVQVLGRLALGIGILAVAGLSGWLAELLDRETVFLIGLVIPAISALGVLLIRAEAAERRQLDWRIAGGGIGFGLVILIVALAGLPLAQELIFVVSMLVICAMLFLVTRELDAGTRRAILFASIIIFAFRATPSVGDGYFWWTLDVLKFDEAFYGSLRQTSAIIAIVAMWALSKQLTEYSVTKVLFWLAIAGAVLSLPNIGLFFGLHHWTEQTLGFGARTIAVVDAAASSPFTQLSMIPLLTLIAFYAPAGHRATWFALMASLMNLALVAGQLQTKYLNEIFVVERGEYSQLGPLLIIAALLGLILPIGAIALFGRRP</sequence>
<dbReference type="GO" id="GO:0016020">
    <property type="term" value="C:membrane"/>
    <property type="evidence" value="ECO:0007669"/>
    <property type="project" value="UniProtKB-SubCell"/>
</dbReference>
<feature type="transmembrane region" description="Helical" evidence="7">
    <location>
        <begin position="12"/>
        <end position="29"/>
    </location>
</feature>
<dbReference type="InterPro" id="IPR036259">
    <property type="entry name" value="MFS_trans_sf"/>
</dbReference>
<feature type="transmembrane region" description="Helical" evidence="7">
    <location>
        <begin position="341"/>
        <end position="363"/>
    </location>
</feature>
<dbReference type="EMBL" id="LLYB01000047">
    <property type="protein sequence ID" value="KRR26266.1"/>
    <property type="molecule type" value="Genomic_DNA"/>
</dbReference>
<dbReference type="Proteomes" id="UP000051660">
    <property type="component" value="Unassembled WGS sequence"/>
</dbReference>
<feature type="transmembrane region" description="Helical" evidence="7">
    <location>
        <begin position="383"/>
        <end position="404"/>
    </location>
</feature>
<feature type="transmembrane region" description="Helical" evidence="7">
    <location>
        <begin position="310"/>
        <end position="329"/>
    </location>
</feature>
<keyword evidence="3" id="KW-0813">Transport</keyword>
<feature type="transmembrane region" description="Helical" evidence="7">
    <location>
        <begin position="162"/>
        <end position="183"/>
    </location>
</feature>
<evidence type="ECO:0000256" key="2">
    <source>
        <dbReference type="ARBA" id="ARBA00007015"/>
    </source>
</evidence>